<protein>
    <recommendedName>
        <fullName evidence="4">Bacteriocin-protection, YdeI or OmpD-associated-domain-containing protein</fullName>
    </recommendedName>
</protein>
<evidence type="ECO:0008006" key="4">
    <source>
        <dbReference type="Google" id="ProtNLM"/>
    </source>
</evidence>
<dbReference type="Pfam" id="PF13376">
    <property type="entry name" value="OmdA"/>
    <property type="match status" value="1"/>
</dbReference>
<feature type="region of interest" description="Disordered" evidence="1">
    <location>
        <begin position="194"/>
        <end position="259"/>
    </location>
</feature>
<dbReference type="Proteomes" id="UP000326565">
    <property type="component" value="Unassembled WGS sequence"/>
</dbReference>
<proteinExistence type="predicted"/>
<dbReference type="EMBL" id="ML732243">
    <property type="protein sequence ID" value="KAB8072606.1"/>
    <property type="molecule type" value="Genomic_DNA"/>
</dbReference>
<evidence type="ECO:0000313" key="3">
    <source>
        <dbReference type="Proteomes" id="UP000326565"/>
    </source>
</evidence>
<keyword evidence="3" id="KW-1185">Reference proteome</keyword>
<evidence type="ECO:0000256" key="1">
    <source>
        <dbReference type="SAM" id="MobiDB-lite"/>
    </source>
</evidence>
<gene>
    <name evidence="2" type="ORF">BDV29DRAFT_177021</name>
</gene>
<name>A0A5N5WVN8_9EURO</name>
<sequence length="259" mass="28287">MTTKKPPPSDLPTHSFPSISAFEAFLDREHNVAPGIYLKLAKKASGIPSISAAAAVEVALCFGWIDGRANAFNDDYWLVRYTPRRAKSLWSQKNVSTVQRLLSEGRMRPAGIAVVEAAKKDGRWERAYAGAATMAVPDDLATALASVPAAATFFEGLNKTARYSVLWRLQTVSLQSRAKRIETTLQMLVEGTWPGAAEQGKDGKSGSKSRAGSNVRIEKPSVNHRSTSPPGKRTTPPPLRDDEAKRPRRTGLRPRLPHC</sequence>
<accession>A0A5N5WVN8</accession>
<organism evidence="2 3">
    <name type="scientific">Aspergillus leporis</name>
    <dbReference type="NCBI Taxonomy" id="41062"/>
    <lineage>
        <taxon>Eukaryota</taxon>
        <taxon>Fungi</taxon>
        <taxon>Dikarya</taxon>
        <taxon>Ascomycota</taxon>
        <taxon>Pezizomycotina</taxon>
        <taxon>Eurotiomycetes</taxon>
        <taxon>Eurotiomycetidae</taxon>
        <taxon>Eurotiales</taxon>
        <taxon>Aspergillaceae</taxon>
        <taxon>Aspergillus</taxon>
        <taxon>Aspergillus subgen. Circumdati</taxon>
    </lineage>
</organism>
<dbReference type="OrthoDB" id="10263401at2759"/>
<evidence type="ECO:0000313" key="2">
    <source>
        <dbReference type="EMBL" id="KAB8072606.1"/>
    </source>
</evidence>
<reference evidence="2 3" key="1">
    <citation type="submission" date="2019-04" db="EMBL/GenBank/DDBJ databases">
        <title>Friends and foes A comparative genomics study of 23 Aspergillus species from section Flavi.</title>
        <authorList>
            <consortium name="DOE Joint Genome Institute"/>
            <person name="Kjaerbolling I."/>
            <person name="Vesth T."/>
            <person name="Frisvad J.C."/>
            <person name="Nybo J.L."/>
            <person name="Theobald S."/>
            <person name="Kildgaard S."/>
            <person name="Isbrandt T."/>
            <person name="Kuo A."/>
            <person name="Sato A."/>
            <person name="Lyhne E.K."/>
            <person name="Kogle M.E."/>
            <person name="Wiebenga A."/>
            <person name="Kun R.S."/>
            <person name="Lubbers R.J."/>
            <person name="Makela M.R."/>
            <person name="Barry K."/>
            <person name="Chovatia M."/>
            <person name="Clum A."/>
            <person name="Daum C."/>
            <person name="Haridas S."/>
            <person name="He G."/>
            <person name="LaButti K."/>
            <person name="Lipzen A."/>
            <person name="Mondo S."/>
            <person name="Riley R."/>
            <person name="Salamov A."/>
            <person name="Simmons B.A."/>
            <person name="Magnuson J.K."/>
            <person name="Henrissat B."/>
            <person name="Mortensen U.H."/>
            <person name="Larsen T.O."/>
            <person name="Devries R.P."/>
            <person name="Grigoriev I.V."/>
            <person name="Machida M."/>
            <person name="Baker S.E."/>
            <person name="Andersen M.R."/>
        </authorList>
    </citation>
    <scope>NUCLEOTIDE SEQUENCE [LARGE SCALE GENOMIC DNA]</scope>
    <source>
        <strain evidence="2 3">CBS 151.66</strain>
    </source>
</reference>
<dbReference type="AlphaFoldDB" id="A0A5N5WVN8"/>
<feature type="compositionally biased region" description="Basic residues" evidence="1">
    <location>
        <begin position="246"/>
        <end position="259"/>
    </location>
</feature>